<name>A0ABT0PCT4_9GAMM</name>
<dbReference type="PANTHER" id="PTHR31793">
    <property type="entry name" value="4-HYDROXYBENZOYL-COA THIOESTERASE FAMILY MEMBER"/>
    <property type="match status" value="1"/>
</dbReference>
<sequence>MYKEMISPRFFETDALGHINNTVVPVWFEKAREPVFRLFTPDLDIKKWKLIIARISVDFLGEIFYGEDVEVRTGLAKIGNSSMTVRQEVWQGGKCQARGDAALIHYDYSTSSSVPIPDEIRSQLEQHIIGE</sequence>
<reference evidence="3 4" key="1">
    <citation type="submission" date="2022-05" db="EMBL/GenBank/DDBJ databases">
        <authorList>
            <person name="Park J.-S."/>
        </authorList>
    </citation>
    <scope>NUCLEOTIDE SEQUENCE [LARGE SCALE GENOMIC DNA]</scope>
    <source>
        <strain evidence="3 4">2012CJ34-2</strain>
    </source>
</reference>
<dbReference type="SUPFAM" id="SSF54637">
    <property type="entry name" value="Thioesterase/thiol ester dehydrase-isomerase"/>
    <property type="match status" value="1"/>
</dbReference>
<evidence type="ECO:0000313" key="4">
    <source>
        <dbReference type="Proteomes" id="UP001203338"/>
    </source>
</evidence>
<dbReference type="Gene3D" id="3.10.129.10">
    <property type="entry name" value="Hotdog Thioesterase"/>
    <property type="match status" value="1"/>
</dbReference>
<accession>A0ABT0PCT4</accession>
<dbReference type="Proteomes" id="UP001203338">
    <property type="component" value="Unassembled WGS sequence"/>
</dbReference>
<keyword evidence="4" id="KW-1185">Reference proteome</keyword>
<proteinExistence type="inferred from homology"/>
<comment type="similarity">
    <text evidence="1">Belongs to the 4-hydroxybenzoyl-CoA thioesterase family.</text>
</comment>
<dbReference type="InterPro" id="IPR050563">
    <property type="entry name" value="4-hydroxybenzoyl-CoA_TE"/>
</dbReference>
<dbReference type="InterPro" id="IPR029069">
    <property type="entry name" value="HotDog_dom_sf"/>
</dbReference>
<organism evidence="3 4">
    <name type="scientific">Parendozoicomonas callyspongiae</name>
    <dbReference type="NCBI Taxonomy" id="2942213"/>
    <lineage>
        <taxon>Bacteria</taxon>
        <taxon>Pseudomonadati</taxon>
        <taxon>Pseudomonadota</taxon>
        <taxon>Gammaproteobacteria</taxon>
        <taxon>Oceanospirillales</taxon>
        <taxon>Endozoicomonadaceae</taxon>
        <taxon>Parendozoicomonas</taxon>
    </lineage>
</organism>
<evidence type="ECO:0000256" key="2">
    <source>
        <dbReference type="ARBA" id="ARBA00022801"/>
    </source>
</evidence>
<dbReference type="CDD" id="cd00586">
    <property type="entry name" value="4HBT"/>
    <property type="match status" value="1"/>
</dbReference>
<dbReference type="PANTHER" id="PTHR31793:SF27">
    <property type="entry name" value="NOVEL THIOESTERASE SUPERFAMILY DOMAIN AND SAPOSIN A-TYPE DOMAIN CONTAINING PROTEIN (0610012H03RIK)"/>
    <property type="match status" value="1"/>
</dbReference>
<evidence type="ECO:0000256" key="1">
    <source>
        <dbReference type="ARBA" id="ARBA00005953"/>
    </source>
</evidence>
<gene>
    <name evidence="3" type="ORF">M3P05_04180</name>
</gene>
<keyword evidence="2" id="KW-0378">Hydrolase</keyword>
<protein>
    <submittedName>
        <fullName evidence="3">Acyl-CoA thioesterase</fullName>
    </submittedName>
</protein>
<dbReference type="RefSeq" id="WP_249698043.1">
    <property type="nucleotide sequence ID" value="NZ_JAMFLX010000004.1"/>
</dbReference>
<comment type="caution">
    <text evidence="3">The sequence shown here is derived from an EMBL/GenBank/DDBJ whole genome shotgun (WGS) entry which is preliminary data.</text>
</comment>
<dbReference type="Pfam" id="PF13279">
    <property type="entry name" value="4HBT_2"/>
    <property type="match status" value="1"/>
</dbReference>
<evidence type="ECO:0000313" key="3">
    <source>
        <dbReference type="EMBL" id="MCL6269140.1"/>
    </source>
</evidence>
<dbReference type="EMBL" id="JAMFLX010000004">
    <property type="protein sequence ID" value="MCL6269140.1"/>
    <property type="molecule type" value="Genomic_DNA"/>
</dbReference>